<dbReference type="EMBL" id="LPNN01000009">
    <property type="protein sequence ID" value="OEJ82768.1"/>
    <property type="molecule type" value="Genomic_DNA"/>
</dbReference>
<dbReference type="VEuPathDB" id="FungiDB:AWRI3580_g3722"/>
<evidence type="ECO:0000256" key="5">
    <source>
        <dbReference type="ARBA" id="ARBA00004991"/>
    </source>
</evidence>
<comment type="cofactor">
    <cofactor evidence="1 18">
        <name>pyridoxal 5'-phosphate</name>
        <dbReference type="ChEBI" id="CHEBI:597326"/>
    </cofactor>
</comment>
<keyword evidence="10" id="KW-0256">Endoplasmic reticulum</keyword>
<keyword evidence="15" id="KW-0472">Membrane</keyword>
<dbReference type="Pfam" id="PF00155">
    <property type="entry name" value="Aminotran_1_2"/>
    <property type="match status" value="1"/>
</dbReference>
<dbReference type="GO" id="GO:0016020">
    <property type="term" value="C:membrane"/>
    <property type="evidence" value="ECO:0007669"/>
    <property type="project" value="UniProtKB-SubCell"/>
</dbReference>
<proteinExistence type="inferred from homology"/>
<dbReference type="GO" id="GO:0017059">
    <property type="term" value="C:serine palmitoyltransferase complex"/>
    <property type="evidence" value="ECO:0007669"/>
    <property type="project" value="TreeGrafter"/>
</dbReference>
<dbReference type="PANTHER" id="PTHR13693:SF3">
    <property type="entry name" value="LD36009P"/>
    <property type="match status" value="1"/>
</dbReference>
<evidence type="ECO:0000256" key="15">
    <source>
        <dbReference type="ARBA" id="ARBA00023136"/>
    </source>
</evidence>
<gene>
    <name evidence="20" type="ORF">AWRI3580_g3722</name>
</gene>
<dbReference type="FunFam" id="3.40.640.10:FF:000047">
    <property type="entry name" value="serine palmitoyltransferase 2 isoform X1"/>
    <property type="match status" value="1"/>
</dbReference>
<name>A0A1E5R7B5_HANUV</name>
<reference evidence="21" key="1">
    <citation type="journal article" date="2016" name="Genome Announc.">
        <title>Genome sequences of three species of Hanseniaspora isolated from spontaneous wine fermentations.</title>
        <authorList>
            <person name="Sternes P.R."/>
            <person name="Lee D."/>
            <person name="Kutyna D.R."/>
            <person name="Borneman A.R."/>
        </authorList>
    </citation>
    <scope>NUCLEOTIDE SEQUENCE [LARGE SCALE GENOMIC DNA]</scope>
    <source>
        <strain evidence="21">AWRI3580</strain>
    </source>
</reference>
<dbReference type="PANTHER" id="PTHR13693">
    <property type="entry name" value="CLASS II AMINOTRANSFERASE/8-AMINO-7-OXONONANOATE SYNTHASE"/>
    <property type="match status" value="1"/>
</dbReference>
<feature type="domain" description="Aminotransferase class I/classII large" evidence="19">
    <location>
        <begin position="173"/>
        <end position="530"/>
    </location>
</feature>
<dbReference type="PROSITE" id="PS00599">
    <property type="entry name" value="AA_TRANSFER_CLASS_2"/>
    <property type="match status" value="1"/>
</dbReference>
<dbReference type="AlphaFoldDB" id="A0A1E5R7B5"/>
<dbReference type="InterPro" id="IPR050087">
    <property type="entry name" value="AON_synthase_class-II"/>
</dbReference>
<keyword evidence="14" id="KW-0443">Lipid metabolism</keyword>
<evidence type="ECO:0000256" key="16">
    <source>
        <dbReference type="ARBA" id="ARBA00023315"/>
    </source>
</evidence>
<comment type="pathway">
    <text evidence="4">Lipid metabolism; sphingolipid metabolism.</text>
</comment>
<evidence type="ECO:0000256" key="18">
    <source>
        <dbReference type="RuleBase" id="RU003693"/>
    </source>
</evidence>
<evidence type="ECO:0000313" key="21">
    <source>
        <dbReference type="Proteomes" id="UP000095358"/>
    </source>
</evidence>
<keyword evidence="16" id="KW-0012">Acyltransferase</keyword>
<organism evidence="20 21">
    <name type="scientific">Hanseniaspora uvarum</name>
    <name type="common">Yeast</name>
    <name type="synonym">Kloeckera apiculata</name>
    <dbReference type="NCBI Taxonomy" id="29833"/>
    <lineage>
        <taxon>Eukaryota</taxon>
        <taxon>Fungi</taxon>
        <taxon>Dikarya</taxon>
        <taxon>Ascomycota</taxon>
        <taxon>Saccharomycotina</taxon>
        <taxon>Saccharomycetes</taxon>
        <taxon>Saccharomycodales</taxon>
        <taxon>Saccharomycodaceae</taxon>
        <taxon>Hanseniaspora</taxon>
    </lineage>
</organism>
<evidence type="ECO:0000256" key="6">
    <source>
        <dbReference type="ARBA" id="ARBA00008392"/>
    </source>
</evidence>
<dbReference type="InterPro" id="IPR015421">
    <property type="entry name" value="PyrdxlP-dep_Trfase_major"/>
</dbReference>
<dbReference type="GO" id="GO:0030170">
    <property type="term" value="F:pyridoxal phosphate binding"/>
    <property type="evidence" value="ECO:0007669"/>
    <property type="project" value="InterPro"/>
</dbReference>
<evidence type="ECO:0000256" key="3">
    <source>
        <dbReference type="ARBA" id="ARBA00004370"/>
    </source>
</evidence>
<dbReference type="CDD" id="cd06454">
    <property type="entry name" value="KBL_like"/>
    <property type="match status" value="1"/>
</dbReference>
<evidence type="ECO:0000256" key="14">
    <source>
        <dbReference type="ARBA" id="ARBA00023098"/>
    </source>
</evidence>
<dbReference type="STRING" id="29833.A0A1E5R7B5"/>
<dbReference type="Proteomes" id="UP000095358">
    <property type="component" value="Unassembled WGS sequence"/>
</dbReference>
<protein>
    <recommendedName>
        <fullName evidence="7">serine C-palmitoyltransferase</fullName>
        <ecNumber evidence="7">2.3.1.50</ecNumber>
    </recommendedName>
</protein>
<evidence type="ECO:0000256" key="12">
    <source>
        <dbReference type="ARBA" id="ARBA00022919"/>
    </source>
</evidence>
<keyword evidence="8 20" id="KW-0808">Transferase</keyword>
<dbReference type="EC" id="2.3.1.50" evidence="7"/>
<evidence type="ECO:0000256" key="11">
    <source>
        <dbReference type="ARBA" id="ARBA00022898"/>
    </source>
</evidence>
<dbReference type="GO" id="GO:0005783">
    <property type="term" value="C:endoplasmic reticulum"/>
    <property type="evidence" value="ECO:0007669"/>
    <property type="project" value="UniProtKB-SubCell"/>
</dbReference>
<dbReference type="Gene3D" id="3.90.1150.10">
    <property type="entry name" value="Aspartate Aminotransferase, domain 1"/>
    <property type="match status" value="1"/>
</dbReference>
<accession>A0A1E5R7B5</accession>
<comment type="catalytic activity">
    <reaction evidence="17">
        <text>L-serine + hexadecanoyl-CoA + H(+) = 3-oxosphinganine + CO2 + CoA</text>
        <dbReference type="Rhea" id="RHEA:14761"/>
        <dbReference type="ChEBI" id="CHEBI:15378"/>
        <dbReference type="ChEBI" id="CHEBI:16526"/>
        <dbReference type="ChEBI" id="CHEBI:33384"/>
        <dbReference type="ChEBI" id="CHEBI:57287"/>
        <dbReference type="ChEBI" id="CHEBI:57379"/>
        <dbReference type="ChEBI" id="CHEBI:58299"/>
        <dbReference type="EC" id="2.3.1.50"/>
    </reaction>
</comment>
<evidence type="ECO:0000256" key="4">
    <source>
        <dbReference type="ARBA" id="ARBA00004760"/>
    </source>
</evidence>
<keyword evidence="12" id="KW-0746">Sphingolipid metabolism</keyword>
<evidence type="ECO:0000256" key="13">
    <source>
        <dbReference type="ARBA" id="ARBA00022989"/>
    </source>
</evidence>
<evidence type="ECO:0000259" key="19">
    <source>
        <dbReference type="Pfam" id="PF00155"/>
    </source>
</evidence>
<evidence type="ECO:0000256" key="2">
    <source>
        <dbReference type="ARBA" id="ARBA00004240"/>
    </source>
</evidence>
<dbReference type="SUPFAM" id="SSF53383">
    <property type="entry name" value="PLP-dependent transferases"/>
    <property type="match status" value="1"/>
</dbReference>
<comment type="caution">
    <text evidence="20">The sequence shown here is derived from an EMBL/GenBank/DDBJ whole genome shotgun (WGS) entry which is preliminary data.</text>
</comment>
<evidence type="ECO:0000313" key="20">
    <source>
        <dbReference type="EMBL" id="OEJ82768.1"/>
    </source>
</evidence>
<evidence type="ECO:0000256" key="10">
    <source>
        <dbReference type="ARBA" id="ARBA00022824"/>
    </source>
</evidence>
<evidence type="ECO:0000256" key="1">
    <source>
        <dbReference type="ARBA" id="ARBA00001933"/>
    </source>
</evidence>
<dbReference type="GO" id="GO:0004758">
    <property type="term" value="F:serine C-palmitoyltransferase activity"/>
    <property type="evidence" value="ECO:0007669"/>
    <property type="project" value="UniProtKB-EC"/>
</dbReference>
<dbReference type="InterPro" id="IPR015422">
    <property type="entry name" value="PyrdxlP-dep_Trfase_small"/>
</dbReference>
<comment type="subcellular location">
    <subcellularLocation>
        <location evidence="2">Endoplasmic reticulum</location>
    </subcellularLocation>
    <subcellularLocation>
        <location evidence="3">Membrane</location>
    </subcellularLocation>
</comment>
<dbReference type="GO" id="GO:0046513">
    <property type="term" value="P:ceramide biosynthetic process"/>
    <property type="evidence" value="ECO:0007669"/>
    <property type="project" value="TreeGrafter"/>
</dbReference>
<evidence type="ECO:0000256" key="7">
    <source>
        <dbReference type="ARBA" id="ARBA00013220"/>
    </source>
</evidence>
<sequence>MHNVLVDESKAYVNEKDSVSFTQDKVPLLPPLEITLAEKRELEYGTLSNKKYLVQQKSRNLQPLKPIKFDPPGILISVITYLNYLIIITLGHLHDYIDYYLNRDKFRGILEQNGIAPWFTTFESFFVRRMKQRIDDCFSRPTTGVPGRFIRCIERISHNMNEYFTYPGTEQLCLNLSSYNYLGFAQSEGVCTEYVINNMEKWNVSNNGPRNLLGTTLLHRETEKLVAKFVGKEDCVITSMGYSTNANFFNSFLNKNCLVISDELNHASIRTGVRLSGASVKPFKHNDMKKLENLLREQISEGQPKTHRPWDKILICVEGLFSMEGTMCNLPELVKLKKKYKCYLFVDEAHSIGAMGPTGRGVCEYFGVDPKDVDVLMGTFTKSFGAAGGYVAADKNLVNRLRLDLTTQNYSEASPTPVLSQVYSSMKIIMGELNPGDGLERLSRITFNSRYLRLGLQRLGFIVYGIADSPVVPLLLYTPSKMPAFSRLMLERNIAVVIVAYPATPLTESRVRFCVSASLIKEDIDYVLRHVNEVGDMLFLKTSSGIGGGSLDGKPPRWNIEDVIAKTPEDCKDDKYFII</sequence>
<dbReference type="GO" id="GO:0046512">
    <property type="term" value="P:sphingosine biosynthetic process"/>
    <property type="evidence" value="ECO:0007669"/>
    <property type="project" value="TreeGrafter"/>
</dbReference>
<dbReference type="Gene3D" id="3.40.640.10">
    <property type="entry name" value="Type I PLP-dependent aspartate aminotransferase-like (Major domain)"/>
    <property type="match status" value="1"/>
</dbReference>
<evidence type="ECO:0000256" key="9">
    <source>
        <dbReference type="ARBA" id="ARBA00022692"/>
    </source>
</evidence>
<dbReference type="InterPro" id="IPR001917">
    <property type="entry name" value="Aminotrans_II_pyridoxalP_BS"/>
</dbReference>
<comment type="pathway">
    <text evidence="5">Sphingolipid metabolism.</text>
</comment>
<evidence type="ECO:0000256" key="17">
    <source>
        <dbReference type="ARBA" id="ARBA00048528"/>
    </source>
</evidence>
<dbReference type="OrthoDB" id="65434at2759"/>
<comment type="similarity">
    <text evidence="6 18">Belongs to the class-II pyridoxal-phosphate-dependent aminotransferase family.</text>
</comment>
<evidence type="ECO:0000256" key="8">
    <source>
        <dbReference type="ARBA" id="ARBA00022679"/>
    </source>
</evidence>
<keyword evidence="13" id="KW-1133">Transmembrane helix</keyword>
<dbReference type="InterPro" id="IPR004839">
    <property type="entry name" value="Aminotransferase_I/II_large"/>
</dbReference>
<keyword evidence="9" id="KW-0812">Transmembrane</keyword>
<keyword evidence="21" id="KW-1185">Reference proteome</keyword>
<keyword evidence="11 18" id="KW-0663">Pyridoxal phosphate</keyword>
<dbReference type="InterPro" id="IPR015424">
    <property type="entry name" value="PyrdxlP-dep_Trfase"/>
</dbReference>